<reference evidence="8 9" key="1">
    <citation type="submission" date="2024-04" db="EMBL/GenBank/DDBJ databases">
        <authorList>
            <person name="Fracassetti M."/>
        </authorList>
    </citation>
    <scope>NUCLEOTIDE SEQUENCE [LARGE SCALE GENOMIC DNA]</scope>
</reference>
<dbReference type="InterPro" id="IPR004864">
    <property type="entry name" value="LEA_2"/>
</dbReference>
<evidence type="ECO:0000313" key="8">
    <source>
        <dbReference type="EMBL" id="CAL1373092.1"/>
    </source>
</evidence>
<feature type="compositionally biased region" description="Pro residues" evidence="5">
    <location>
        <begin position="14"/>
        <end position="24"/>
    </location>
</feature>
<feature type="compositionally biased region" description="Low complexity" evidence="5">
    <location>
        <begin position="25"/>
        <end position="37"/>
    </location>
</feature>
<dbReference type="SUPFAM" id="SSF117070">
    <property type="entry name" value="LEA14-like"/>
    <property type="match status" value="1"/>
</dbReference>
<feature type="transmembrane region" description="Helical" evidence="6">
    <location>
        <begin position="68"/>
        <end position="92"/>
    </location>
</feature>
<evidence type="ECO:0000256" key="1">
    <source>
        <dbReference type="ARBA" id="ARBA00004167"/>
    </source>
</evidence>
<feature type="region of interest" description="Disordered" evidence="5">
    <location>
        <begin position="1"/>
        <end position="64"/>
    </location>
</feature>
<dbReference type="Gene3D" id="2.60.40.1820">
    <property type="match status" value="1"/>
</dbReference>
<dbReference type="PANTHER" id="PTHR31234:SF65">
    <property type="entry name" value="LATE EMBRYOGENESIS ABUNDANT PROTEIN, LEA_2 SUBGROUP"/>
    <property type="match status" value="1"/>
</dbReference>
<proteinExistence type="predicted"/>
<gene>
    <name evidence="8" type="ORF">LTRI10_LOCUS15043</name>
</gene>
<evidence type="ECO:0000256" key="5">
    <source>
        <dbReference type="SAM" id="MobiDB-lite"/>
    </source>
</evidence>
<keyword evidence="9" id="KW-1185">Reference proteome</keyword>
<dbReference type="Pfam" id="PF03168">
    <property type="entry name" value="LEA_2"/>
    <property type="match status" value="1"/>
</dbReference>
<feature type="domain" description="Late embryogenesis abundant protein LEA-2 subgroup" evidence="7">
    <location>
        <begin position="130"/>
        <end position="228"/>
    </location>
</feature>
<dbReference type="AlphaFoldDB" id="A0AAV2DJK1"/>
<feature type="compositionally biased region" description="Low complexity" evidence="5">
    <location>
        <begin position="48"/>
        <end position="58"/>
    </location>
</feature>
<evidence type="ECO:0000256" key="2">
    <source>
        <dbReference type="ARBA" id="ARBA00022692"/>
    </source>
</evidence>
<dbReference type="PANTHER" id="PTHR31234">
    <property type="entry name" value="LATE EMBRYOGENESIS ABUNDANT (LEA) HYDROXYPROLINE-RICH GLYCOPROTEIN FAMILY"/>
    <property type="match status" value="1"/>
</dbReference>
<accession>A0AAV2DJK1</accession>
<dbReference type="Proteomes" id="UP001497516">
    <property type="component" value="Chromosome 2"/>
</dbReference>
<dbReference type="InterPro" id="IPR044839">
    <property type="entry name" value="NDR1-like"/>
</dbReference>
<protein>
    <recommendedName>
        <fullName evidence="7">Late embryogenesis abundant protein LEA-2 subgroup domain-containing protein</fullName>
    </recommendedName>
</protein>
<dbReference type="EMBL" id="OZ034815">
    <property type="protein sequence ID" value="CAL1373092.1"/>
    <property type="molecule type" value="Genomic_DNA"/>
</dbReference>
<feature type="compositionally biased region" description="Polar residues" evidence="5">
    <location>
        <begin position="38"/>
        <end position="47"/>
    </location>
</feature>
<comment type="subcellular location">
    <subcellularLocation>
        <location evidence="1">Membrane</location>
        <topology evidence="1">Single-pass membrane protein</topology>
    </subcellularLocation>
</comment>
<evidence type="ECO:0000256" key="6">
    <source>
        <dbReference type="SAM" id="Phobius"/>
    </source>
</evidence>
<keyword evidence="2 6" id="KW-0812">Transmembrane</keyword>
<evidence type="ECO:0000259" key="7">
    <source>
        <dbReference type="Pfam" id="PF03168"/>
    </source>
</evidence>
<dbReference type="GO" id="GO:0016020">
    <property type="term" value="C:membrane"/>
    <property type="evidence" value="ECO:0007669"/>
    <property type="project" value="UniProtKB-SubCell"/>
</dbReference>
<sequence>MDAQTLNHSKAPNSPSPSASPSPLIPNSTRRSGSSSRMTQGDSMNPFSTTAAASSSSSAKKKRKRRNVCLASTAAAVILVVLILLILALTVFKAKKPSTTVNSLALDDLSVSFDIARLAVRLNLTLDVDLAIRNPNRVGFRYSNSSAALNYRGEQVGEVPIPAGRVGADSTTPMNLTLTLMADRLLSNSQLYSDVIAGSLRLNAFTRIKGKVSIMKIFKISVTSTTSCDITVFISNRTVGDQTCNYKTKL</sequence>
<evidence type="ECO:0000313" key="9">
    <source>
        <dbReference type="Proteomes" id="UP001497516"/>
    </source>
</evidence>
<keyword evidence="3 6" id="KW-1133">Transmembrane helix</keyword>
<keyword evidence="4 6" id="KW-0472">Membrane</keyword>
<organism evidence="8 9">
    <name type="scientific">Linum trigynum</name>
    <dbReference type="NCBI Taxonomy" id="586398"/>
    <lineage>
        <taxon>Eukaryota</taxon>
        <taxon>Viridiplantae</taxon>
        <taxon>Streptophyta</taxon>
        <taxon>Embryophyta</taxon>
        <taxon>Tracheophyta</taxon>
        <taxon>Spermatophyta</taxon>
        <taxon>Magnoliopsida</taxon>
        <taxon>eudicotyledons</taxon>
        <taxon>Gunneridae</taxon>
        <taxon>Pentapetalae</taxon>
        <taxon>rosids</taxon>
        <taxon>fabids</taxon>
        <taxon>Malpighiales</taxon>
        <taxon>Linaceae</taxon>
        <taxon>Linum</taxon>
    </lineage>
</organism>
<name>A0AAV2DJK1_9ROSI</name>
<evidence type="ECO:0000256" key="4">
    <source>
        <dbReference type="ARBA" id="ARBA00023136"/>
    </source>
</evidence>
<dbReference type="GO" id="GO:0098542">
    <property type="term" value="P:defense response to other organism"/>
    <property type="evidence" value="ECO:0007669"/>
    <property type="project" value="InterPro"/>
</dbReference>
<feature type="compositionally biased region" description="Polar residues" evidence="5">
    <location>
        <begin position="1"/>
        <end position="10"/>
    </location>
</feature>
<evidence type="ECO:0000256" key="3">
    <source>
        <dbReference type="ARBA" id="ARBA00022989"/>
    </source>
</evidence>